<dbReference type="NCBIfam" id="TIGR01643">
    <property type="entry name" value="YD_repeat_2x"/>
    <property type="match status" value="1"/>
</dbReference>
<dbReference type="Proteomes" id="UP000769766">
    <property type="component" value="Unassembled WGS sequence"/>
</dbReference>
<gene>
    <name evidence="1" type="ORF">HYY20_04675</name>
</gene>
<feature type="non-terminal residue" evidence="1">
    <location>
        <position position="179"/>
    </location>
</feature>
<evidence type="ECO:0000313" key="2">
    <source>
        <dbReference type="Proteomes" id="UP000769766"/>
    </source>
</evidence>
<accession>A0A932CMN2</accession>
<reference evidence="1" key="1">
    <citation type="submission" date="2020-07" db="EMBL/GenBank/DDBJ databases">
        <title>Huge and variable diversity of episymbiotic CPR bacteria and DPANN archaea in groundwater ecosystems.</title>
        <authorList>
            <person name="He C.Y."/>
            <person name="Keren R."/>
            <person name="Whittaker M."/>
            <person name="Farag I.F."/>
            <person name="Doudna J."/>
            <person name="Cate J.H.D."/>
            <person name="Banfield J.F."/>
        </authorList>
    </citation>
    <scope>NUCLEOTIDE SEQUENCE</scope>
    <source>
        <strain evidence="1">NC_groundwater_672_Ag_B-0.1um_62_36</strain>
    </source>
</reference>
<comment type="caution">
    <text evidence="1">The sequence shown here is derived from an EMBL/GenBank/DDBJ whole genome shotgun (WGS) entry which is preliminary data.</text>
</comment>
<evidence type="ECO:0000313" key="1">
    <source>
        <dbReference type="EMBL" id="MBI2876155.1"/>
    </source>
</evidence>
<protein>
    <recommendedName>
        <fullName evidence="3">RHS repeat protein</fullName>
    </recommendedName>
</protein>
<dbReference type="AlphaFoldDB" id="A0A932CMN2"/>
<dbReference type="InterPro" id="IPR006530">
    <property type="entry name" value="YD"/>
</dbReference>
<evidence type="ECO:0008006" key="3">
    <source>
        <dbReference type="Google" id="ProtNLM"/>
    </source>
</evidence>
<organism evidence="1 2">
    <name type="scientific">Tectimicrobiota bacterium</name>
    <dbReference type="NCBI Taxonomy" id="2528274"/>
    <lineage>
        <taxon>Bacteria</taxon>
        <taxon>Pseudomonadati</taxon>
        <taxon>Nitrospinota/Tectimicrobiota group</taxon>
        <taxon>Candidatus Tectimicrobiota</taxon>
    </lineage>
</organism>
<name>A0A932CMN2_UNCTE</name>
<dbReference type="Gene3D" id="2.180.10.10">
    <property type="entry name" value="RHS repeat-associated core"/>
    <property type="match status" value="1"/>
</dbReference>
<proteinExistence type="predicted"/>
<dbReference type="InterPro" id="IPR031325">
    <property type="entry name" value="RHS_repeat"/>
</dbReference>
<sequence length="179" mass="19515">MEKSEAYLEESKTVIATQTLRYNARGEVEKSLAPFEAAGLDTYSPNHPTGAGTTFTYDALGRLLRQTNPDNTSRSTSYPGFLTTLIDEAGNQRITVQDAYGRTSSEWLYEGQGGAAILKLKRSYTYDGLQDTGVVGLGSMERHTVTLDDNSNTTLALFYDRLGRKRLSKDPDSGGVSGP</sequence>
<dbReference type="Pfam" id="PF05593">
    <property type="entry name" value="RHS_repeat"/>
    <property type="match status" value="1"/>
</dbReference>
<dbReference type="EMBL" id="JACPRF010000143">
    <property type="protein sequence ID" value="MBI2876155.1"/>
    <property type="molecule type" value="Genomic_DNA"/>
</dbReference>